<comment type="caution">
    <text evidence="3">The sequence shown here is derived from an EMBL/GenBank/DDBJ whole genome shotgun (WGS) entry which is preliminary data.</text>
</comment>
<proteinExistence type="predicted"/>
<evidence type="ECO:0000313" key="3">
    <source>
        <dbReference type="EMBL" id="GFR91468.1"/>
    </source>
</evidence>
<feature type="coiled-coil region" evidence="1">
    <location>
        <begin position="24"/>
        <end position="51"/>
    </location>
</feature>
<feature type="region of interest" description="Disordered" evidence="2">
    <location>
        <begin position="224"/>
        <end position="252"/>
    </location>
</feature>
<organism evidence="3 4">
    <name type="scientific">Elysia marginata</name>
    <dbReference type="NCBI Taxonomy" id="1093978"/>
    <lineage>
        <taxon>Eukaryota</taxon>
        <taxon>Metazoa</taxon>
        <taxon>Spiralia</taxon>
        <taxon>Lophotrochozoa</taxon>
        <taxon>Mollusca</taxon>
        <taxon>Gastropoda</taxon>
        <taxon>Heterobranchia</taxon>
        <taxon>Euthyneura</taxon>
        <taxon>Panpulmonata</taxon>
        <taxon>Sacoglossa</taxon>
        <taxon>Placobranchoidea</taxon>
        <taxon>Plakobranchidae</taxon>
        <taxon>Elysia</taxon>
    </lineage>
</organism>
<dbReference type="Proteomes" id="UP000762676">
    <property type="component" value="Unassembled WGS sequence"/>
</dbReference>
<dbReference type="EMBL" id="BMAT01008732">
    <property type="protein sequence ID" value="GFR91468.1"/>
    <property type="molecule type" value="Genomic_DNA"/>
</dbReference>
<name>A0AAV4H0R1_9GAST</name>
<sequence length="332" mass="36731">MMDFFQALSEADAAGIPRQQFLSIWEHQTRLKQMENELRLQQMRIEVGKSQVQHFVKTLATSADGESSSVTNQIEAQLQKFNADQQQVLTALREELQQQNQAQIADISRLLEGFASHVGRVVKGELQTALEGLNLGASGVSSSAKPTNSQPFQTSAASEQRSSRMWSKVHGVPESSESVSSTEAQVSFNGLIQQNDERNESHRWNGIGEKEQMQGQILIQGTNSNVESNKSDDLQETSNGLEAPQLPTFSSLFNGTTEATGTKKEDISPNGYFFPQNGSVDMMVCEMSKVAKTGQISKSPVYYLQDCPFQQAAFCHLAITHPQYTCCEDHED</sequence>
<feature type="compositionally biased region" description="Low complexity" evidence="2">
    <location>
        <begin position="172"/>
        <end position="183"/>
    </location>
</feature>
<feature type="region of interest" description="Disordered" evidence="2">
    <location>
        <begin position="139"/>
        <end position="183"/>
    </location>
</feature>
<reference evidence="3 4" key="1">
    <citation type="journal article" date="2021" name="Elife">
        <title>Chloroplast acquisition without the gene transfer in kleptoplastic sea slugs, Plakobranchus ocellatus.</title>
        <authorList>
            <person name="Maeda T."/>
            <person name="Takahashi S."/>
            <person name="Yoshida T."/>
            <person name="Shimamura S."/>
            <person name="Takaki Y."/>
            <person name="Nagai Y."/>
            <person name="Toyoda A."/>
            <person name="Suzuki Y."/>
            <person name="Arimoto A."/>
            <person name="Ishii H."/>
            <person name="Satoh N."/>
            <person name="Nishiyama T."/>
            <person name="Hasebe M."/>
            <person name="Maruyama T."/>
            <person name="Minagawa J."/>
            <person name="Obokata J."/>
            <person name="Shigenobu S."/>
        </authorList>
    </citation>
    <scope>NUCLEOTIDE SEQUENCE [LARGE SCALE GENOMIC DNA]</scope>
</reference>
<dbReference type="AlphaFoldDB" id="A0AAV4H0R1"/>
<keyword evidence="4" id="KW-1185">Reference proteome</keyword>
<accession>A0AAV4H0R1</accession>
<protein>
    <submittedName>
        <fullName evidence="3">Uncharacterized protein</fullName>
    </submittedName>
</protein>
<evidence type="ECO:0000256" key="1">
    <source>
        <dbReference type="SAM" id="Coils"/>
    </source>
</evidence>
<keyword evidence="1" id="KW-0175">Coiled coil</keyword>
<gene>
    <name evidence="3" type="ORF">ElyMa_004328800</name>
</gene>
<evidence type="ECO:0000256" key="2">
    <source>
        <dbReference type="SAM" id="MobiDB-lite"/>
    </source>
</evidence>
<feature type="compositionally biased region" description="Polar residues" evidence="2">
    <location>
        <begin position="139"/>
        <end position="165"/>
    </location>
</feature>
<evidence type="ECO:0000313" key="4">
    <source>
        <dbReference type="Proteomes" id="UP000762676"/>
    </source>
</evidence>